<evidence type="ECO:0000313" key="3">
    <source>
        <dbReference type="Proteomes" id="UP000234323"/>
    </source>
</evidence>
<reference evidence="2 3" key="1">
    <citation type="submission" date="2015-10" db="EMBL/GenBank/DDBJ databases">
        <title>Genome analyses suggest a sexual origin of heterokaryosis in a supposedly ancient asexual fungus.</title>
        <authorList>
            <person name="Ropars J."/>
            <person name="Sedzielewska K."/>
            <person name="Noel J."/>
            <person name="Charron P."/>
            <person name="Farinelli L."/>
            <person name="Marton T."/>
            <person name="Kruger M."/>
            <person name="Pelin A."/>
            <person name="Brachmann A."/>
            <person name="Corradi N."/>
        </authorList>
    </citation>
    <scope>NUCLEOTIDE SEQUENCE [LARGE SCALE GENOMIC DNA]</scope>
    <source>
        <strain evidence="2 3">A4</strain>
    </source>
</reference>
<gene>
    <name evidence="2" type="ORF">RhiirA4_483355</name>
</gene>
<sequence length="137" mass="16543">MWKVRSLEWKNKKRSLGITKNSFKRYQQIQQIRNTRNPQSTRRHHTFGYICPQTISVRTTLDFQLMDFDLDFEIDRNDFYLVADFLYLICFGFFDLGTFILSIFQIPDLDFKIDRNNVGQMCIFLVFVFFNFGINYS</sequence>
<keyword evidence="1" id="KW-0472">Membrane</keyword>
<proteinExistence type="predicted"/>
<keyword evidence="1" id="KW-0812">Transmembrane</keyword>
<accession>A0A2I1HMH3</accession>
<comment type="caution">
    <text evidence="2">The sequence shown here is derived from an EMBL/GenBank/DDBJ whole genome shotgun (WGS) entry which is preliminary data.</text>
</comment>
<evidence type="ECO:0008006" key="4">
    <source>
        <dbReference type="Google" id="ProtNLM"/>
    </source>
</evidence>
<name>A0A2I1HMH3_9GLOM</name>
<keyword evidence="1" id="KW-1133">Transmembrane helix</keyword>
<feature type="transmembrane region" description="Helical" evidence="1">
    <location>
        <begin position="118"/>
        <end position="136"/>
    </location>
</feature>
<protein>
    <recommendedName>
        <fullName evidence="4">Transmembrane protein</fullName>
    </recommendedName>
</protein>
<feature type="transmembrane region" description="Helical" evidence="1">
    <location>
        <begin position="85"/>
        <end position="106"/>
    </location>
</feature>
<dbReference type="Proteomes" id="UP000234323">
    <property type="component" value="Unassembled WGS sequence"/>
</dbReference>
<organism evidence="2 3">
    <name type="scientific">Rhizophagus irregularis</name>
    <dbReference type="NCBI Taxonomy" id="588596"/>
    <lineage>
        <taxon>Eukaryota</taxon>
        <taxon>Fungi</taxon>
        <taxon>Fungi incertae sedis</taxon>
        <taxon>Mucoromycota</taxon>
        <taxon>Glomeromycotina</taxon>
        <taxon>Glomeromycetes</taxon>
        <taxon>Glomerales</taxon>
        <taxon>Glomeraceae</taxon>
        <taxon>Rhizophagus</taxon>
    </lineage>
</organism>
<evidence type="ECO:0000313" key="2">
    <source>
        <dbReference type="EMBL" id="PKY60075.1"/>
    </source>
</evidence>
<dbReference type="AlphaFoldDB" id="A0A2I1HMH3"/>
<dbReference type="EMBL" id="LLXI01003948">
    <property type="protein sequence ID" value="PKY60075.1"/>
    <property type="molecule type" value="Genomic_DNA"/>
</dbReference>
<keyword evidence="3" id="KW-1185">Reference proteome</keyword>
<evidence type="ECO:0000256" key="1">
    <source>
        <dbReference type="SAM" id="Phobius"/>
    </source>
</evidence>